<dbReference type="Proteomes" id="UP001374803">
    <property type="component" value="Chromosome"/>
</dbReference>
<dbReference type="RefSeq" id="WP_394831616.1">
    <property type="nucleotide sequence ID" value="NZ_CP089929.1"/>
</dbReference>
<dbReference type="EMBL" id="CP089983">
    <property type="protein sequence ID" value="WXB01994.1"/>
    <property type="molecule type" value="Genomic_DNA"/>
</dbReference>
<name>A0ABZ2KXF4_9BACT</name>
<sequence>MSAFYYHRAPPSAVLSLGLRLISLNIGQVVAEEVDMTDHVRSSPLLAVLLPLALLACSSDEASNSSPGVTTVAPHLDHGPSPRFEIVMNSPSPRANERVQLTVSNVAGMPPISARWNFGDGQTGVGVTTEHQWAVASPTPYLVSVTATTSDGQQGTTSKAVTVQSE</sequence>
<dbReference type="CDD" id="cd00146">
    <property type="entry name" value="PKD"/>
    <property type="match status" value="1"/>
</dbReference>
<dbReference type="InterPro" id="IPR022409">
    <property type="entry name" value="PKD/Chitinase_dom"/>
</dbReference>
<evidence type="ECO:0000259" key="1">
    <source>
        <dbReference type="PROSITE" id="PS50093"/>
    </source>
</evidence>
<dbReference type="Gene3D" id="2.60.40.10">
    <property type="entry name" value="Immunoglobulins"/>
    <property type="match status" value="1"/>
</dbReference>
<dbReference type="PROSITE" id="PS50093">
    <property type="entry name" value="PKD"/>
    <property type="match status" value="1"/>
</dbReference>
<dbReference type="InterPro" id="IPR013783">
    <property type="entry name" value="Ig-like_fold"/>
</dbReference>
<dbReference type="SMART" id="SM00089">
    <property type="entry name" value="PKD"/>
    <property type="match status" value="1"/>
</dbReference>
<gene>
    <name evidence="2" type="ORF">LVJ94_34395</name>
</gene>
<keyword evidence="3" id="KW-1185">Reference proteome</keyword>
<evidence type="ECO:0000313" key="3">
    <source>
        <dbReference type="Proteomes" id="UP001374803"/>
    </source>
</evidence>
<reference evidence="2" key="1">
    <citation type="submission" date="2021-12" db="EMBL/GenBank/DDBJ databases">
        <title>Discovery of the Pendulisporaceae a myxobacterial family with distinct sporulation behavior and unique specialized metabolism.</title>
        <authorList>
            <person name="Garcia R."/>
            <person name="Popoff A."/>
            <person name="Bader C.D."/>
            <person name="Loehr J."/>
            <person name="Walesch S."/>
            <person name="Walt C."/>
            <person name="Boldt J."/>
            <person name="Bunk B."/>
            <person name="Haeckl F.J.F.P.J."/>
            <person name="Gunesch A.P."/>
            <person name="Birkelbach J."/>
            <person name="Nuebel U."/>
            <person name="Pietschmann T."/>
            <person name="Bach T."/>
            <person name="Mueller R."/>
        </authorList>
    </citation>
    <scope>NUCLEOTIDE SEQUENCE</scope>
    <source>
        <strain evidence="2">MSr11367</strain>
    </source>
</reference>
<dbReference type="SUPFAM" id="SSF49299">
    <property type="entry name" value="PKD domain"/>
    <property type="match status" value="1"/>
</dbReference>
<dbReference type="InterPro" id="IPR000601">
    <property type="entry name" value="PKD_dom"/>
</dbReference>
<organism evidence="2 3">
    <name type="scientific">Pendulispora rubella</name>
    <dbReference type="NCBI Taxonomy" id="2741070"/>
    <lineage>
        <taxon>Bacteria</taxon>
        <taxon>Pseudomonadati</taxon>
        <taxon>Myxococcota</taxon>
        <taxon>Myxococcia</taxon>
        <taxon>Myxococcales</taxon>
        <taxon>Sorangiineae</taxon>
        <taxon>Pendulisporaceae</taxon>
        <taxon>Pendulispora</taxon>
    </lineage>
</organism>
<dbReference type="Pfam" id="PF18911">
    <property type="entry name" value="PKD_4"/>
    <property type="match status" value="1"/>
</dbReference>
<accession>A0ABZ2KXF4</accession>
<dbReference type="InterPro" id="IPR035986">
    <property type="entry name" value="PKD_dom_sf"/>
</dbReference>
<proteinExistence type="predicted"/>
<protein>
    <submittedName>
        <fullName evidence="2">PKD domain-containing protein</fullName>
    </submittedName>
</protein>
<evidence type="ECO:0000313" key="2">
    <source>
        <dbReference type="EMBL" id="WXB01994.1"/>
    </source>
</evidence>
<feature type="domain" description="PKD" evidence="1">
    <location>
        <begin position="107"/>
        <end position="166"/>
    </location>
</feature>